<name>A0ABQ8PBV0_9CRYT</name>
<evidence type="ECO:0000256" key="8">
    <source>
        <dbReference type="ARBA" id="ARBA00022759"/>
    </source>
</evidence>
<evidence type="ECO:0000256" key="10">
    <source>
        <dbReference type="ARBA" id="ARBA00022833"/>
    </source>
</evidence>
<evidence type="ECO:0000313" key="13">
    <source>
        <dbReference type="EMBL" id="KAJ1615459.1"/>
    </source>
</evidence>
<comment type="catalytic activity">
    <reaction evidence="1">
        <text>Endonucleolytic cleavage of RNA, removing extra 3' nucleotides from tRNA precursor, generating 3' termini of tRNAs. A 3'-hydroxy group is left at the tRNA terminus and a 5'-phosphoryl group is left at the trailer molecule.</text>
        <dbReference type="EC" id="3.1.26.11"/>
    </reaction>
</comment>
<keyword evidence="8" id="KW-0255">Endonuclease</keyword>
<comment type="cofactor">
    <cofactor evidence="2">
        <name>Zn(2+)</name>
        <dbReference type="ChEBI" id="CHEBI:29105"/>
    </cofactor>
</comment>
<organism evidence="13 14">
    <name type="scientific">Cryptosporidium canis</name>
    <dbReference type="NCBI Taxonomy" id="195482"/>
    <lineage>
        <taxon>Eukaryota</taxon>
        <taxon>Sar</taxon>
        <taxon>Alveolata</taxon>
        <taxon>Apicomplexa</taxon>
        <taxon>Conoidasida</taxon>
        <taxon>Coccidia</taxon>
        <taxon>Eucoccidiorida</taxon>
        <taxon>Eimeriorina</taxon>
        <taxon>Cryptosporidiidae</taxon>
        <taxon>Cryptosporidium</taxon>
    </lineage>
</organism>
<evidence type="ECO:0000256" key="7">
    <source>
        <dbReference type="ARBA" id="ARBA00022723"/>
    </source>
</evidence>
<evidence type="ECO:0000256" key="5">
    <source>
        <dbReference type="ARBA" id="ARBA00022694"/>
    </source>
</evidence>
<evidence type="ECO:0000256" key="4">
    <source>
        <dbReference type="ARBA" id="ARBA00012477"/>
    </source>
</evidence>
<keyword evidence="10" id="KW-0862">Zinc</keyword>
<dbReference type="PANTHER" id="PTHR12553">
    <property type="entry name" value="ZINC PHOSPHODIESTERASE ELAC PROTEIN 2"/>
    <property type="match status" value="1"/>
</dbReference>
<reference evidence="13" key="1">
    <citation type="submission" date="2022-10" db="EMBL/GenBank/DDBJ databases">
        <title>Adaptive evolution leads to modifications in subtelomeric GC content in a zoonotic Cryptosporidium species.</title>
        <authorList>
            <person name="Li J."/>
            <person name="Feng Y."/>
            <person name="Xiao L."/>
        </authorList>
    </citation>
    <scope>NUCLEOTIDE SEQUENCE</scope>
    <source>
        <strain evidence="13">25894</strain>
    </source>
</reference>
<feature type="region of interest" description="Disordered" evidence="11">
    <location>
        <begin position="172"/>
        <end position="194"/>
    </location>
</feature>
<evidence type="ECO:0000259" key="12">
    <source>
        <dbReference type="Pfam" id="PF13691"/>
    </source>
</evidence>
<dbReference type="Proteomes" id="UP001071777">
    <property type="component" value="Unassembled WGS sequence"/>
</dbReference>
<evidence type="ECO:0000256" key="1">
    <source>
        <dbReference type="ARBA" id="ARBA00000402"/>
    </source>
</evidence>
<evidence type="ECO:0000256" key="9">
    <source>
        <dbReference type="ARBA" id="ARBA00022801"/>
    </source>
</evidence>
<evidence type="ECO:0000313" key="14">
    <source>
        <dbReference type="Proteomes" id="UP001071777"/>
    </source>
</evidence>
<dbReference type="InterPro" id="IPR036866">
    <property type="entry name" value="RibonucZ/Hydroxyglut_hydro"/>
</dbReference>
<dbReference type="Gene3D" id="3.60.15.10">
    <property type="entry name" value="Ribonuclease Z/Hydroxyacylglutathione hydrolase-like"/>
    <property type="match status" value="2"/>
</dbReference>
<dbReference type="InterPro" id="IPR047151">
    <property type="entry name" value="RNZ2-like"/>
</dbReference>
<dbReference type="InterPro" id="IPR027794">
    <property type="entry name" value="tRNase_Z_dom"/>
</dbReference>
<proteinExistence type="inferred from homology"/>
<evidence type="ECO:0000256" key="2">
    <source>
        <dbReference type="ARBA" id="ARBA00001947"/>
    </source>
</evidence>
<keyword evidence="6" id="KW-0540">Nuclease</keyword>
<dbReference type="Pfam" id="PF23023">
    <property type="entry name" value="Anti-Pycsar_Apyc1"/>
    <property type="match status" value="1"/>
</dbReference>
<dbReference type="EMBL" id="JAPCXB010000001">
    <property type="protein sequence ID" value="KAJ1615459.1"/>
    <property type="molecule type" value="Genomic_DNA"/>
</dbReference>
<comment type="caution">
    <text evidence="13">The sequence shown here is derived from an EMBL/GenBank/DDBJ whole genome shotgun (WGS) entry which is preliminary data.</text>
</comment>
<evidence type="ECO:0000256" key="6">
    <source>
        <dbReference type="ARBA" id="ARBA00022722"/>
    </source>
</evidence>
<keyword evidence="14" id="KW-1185">Reference proteome</keyword>
<dbReference type="EC" id="3.1.26.11" evidence="4"/>
<keyword evidence="5" id="KW-0819">tRNA processing</keyword>
<evidence type="ECO:0000256" key="3">
    <source>
        <dbReference type="ARBA" id="ARBA00007823"/>
    </source>
</evidence>
<evidence type="ECO:0000256" key="11">
    <source>
        <dbReference type="SAM" id="MobiDB-lite"/>
    </source>
</evidence>
<protein>
    <recommendedName>
        <fullName evidence="4">ribonuclease Z</fullName>
        <ecNumber evidence="4">3.1.26.11</ecNumber>
    </recommendedName>
</protein>
<sequence length="786" mass="88373">MSDAHFQCIGSKHLLSPPSLILTYNGSKCLVNVGENVQRYCFEHKIKLSKLRSIVLTTVSVETVGGLPGLLLTLIGVGVQKLRIVGPEPITQYLLMFGYVIRSQRAHEGYQSTVVSINSSEFLDSMDGIKSDLEIEIVQLTPSSSSKPLRLDLDQEFSVECYLGHSSAEPEACLSKESGGSPSFKRRCADSTPPSLSSSSILYLFEFPEKRGKFNPLKAKELGIPPGPLYSKLKNGESIQLPESRIIHPSDVCSPPIKLPWSIVLHTMDPGELGPVCLALTQILSSKGFDFSETGPENPSFQEIHQELLSNFYVFHFQDYCGSLSHSSPSQLEVDQCFIHNRNYLSKGVIRVVTLNQALFSLQEHEINPFMTSHFLQEFLGNISPQIFPTSAAKADELAWNKQFFISPGQKAVQNSNSLINIQKKRSKFHPISQESENQIQSLKREFEAIFSQILENHPDDLFPFLYVLGTGSAIPSPYRNVSGSLLRIDDNTSILLDCGEGSMSQLFTLCKFDQSLFSRIIASIKLVFISHPHEDHFLGLFQLLQLRKLIYSARGTQETKKRTSQHPQQSRYAREFYFGEQIRDKDFRDLVILGPTKVQKIYNLMQEKIMVNKRKQINSFETSFIAIDQRKQGNSENESNPSLLSDDFFLKLQHFPVQHIRSSFGLKIVIKLNHKAESGMSDSLFTVVFSGDTATPCTSLEAASQECDILIHEATFEDNLSKDAQEKNHSTFSGAIRTASNSSARFLLLTHFSQRYFSMPKVEISDQSLSKYFLNQTLCMMDLMA</sequence>
<keyword evidence="9" id="KW-0378">Hydrolase</keyword>
<feature type="domain" description="tRNase Z endonuclease" evidence="12">
    <location>
        <begin position="17"/>
        <end position="66"/>
    </location>
</feature>
<dbReference type="SUPFAM" id="SSF56281">
    <property type="entry name" value="Metallo-hydrolase/oxidoreductase"/>
    <property type="match status" value="2"/>
</dbReference>
<keyword evidence="7" id="KW-0479">Metal-binding</keyword>
<gene>
    <name evidence="13" type="ORF">OJ252_22</name>
</gene>
<accession>A0ABQ8PBV0</accession>
<comment type="similarity">
    <text evidence="3">Belongs to the RNase Z family.</text>
</comment>
<dbReference type="Pfam" id="PF13691">
    <property type="entry name" value="Lactamase_B_4"/>
    <property type="match status" value="1"/>
</dbReference>
<dbReference type="PANTHER" id="PTHR12553:SF49">
    <property type="entry name" value="ZINC PHOSPHODIESTERASE ELAC PROTEIN 2"/>
    <property type="match status" value="1"/>
</dbReference>